<dbReference type="CDD" id="cd02869">
    <property type="entry name" value="PseudoU_synth_RluA_like"/>
    <property type="match status" value="1"/>
</dbReference>
<dbReference type="Pfam" id="PF04134">
    <property type="entry name" value="DCC1-like"/>
    <property type="match status" value="1"/>
</dbReference>
<evidence type="ECO:0000313" key="4">
    <source>
        <dbReference type="Proteomes" id="UP001165160"/>
    </source>
</evidence>
<dbReference type="PROSITE" id="PS01129">
    <property type="entry name" value="PSI_RLU"/>
    <property type="match status" value="1"/>
</dbReference>
<dbReference type="InterPro" id="IPR020103">
    <property type="entry name" value="PsdUridine_synth_cat_dom_sf"/>
</dbReference>
<evidence type="ECO:0000259" key="2">
    <source>
        <dbReference type="Pfam" id="PF00849"/>
    </source>
</evidence>
<dbReference type="EMBL" id="BRXX01000202">
    <property type="protein sequence ID" value="GMH97524.1"/>
    <property type="molecule type" value="Genomic_DNA"/>
</dbReference>
<reference evidence="4" key="1">
    <citation type="journal article" date="2023" name="Commun. Biol.">
        <title>Genome analysis of Parmales, the sister group of diatoms, reveals the evolutionary specialization of diatoms from phago-mixotrophs to photoautotrophs.</title>
        <authorList>
            <person name="Ban H."/>
            <person name="Sato S."/>
            <person name="Yoshikawa S."/>
            <person name="Yamada K."/>
            <person name="Nakamura Y."/>
            <person name="Ichinomiya M."/>
            <person name="Sato N."/>
            <person name="Blanc-Mathieu R."/>
            <person name="Endo H."/>
            <person name="Kuwata A."/>
            <person name="Ogata H."/>
        </authorList>
    </citation>
    <scope>NUCLEOTIDE SEQUENCE [LARGE SCALE GENOMIC DNA]</scope>
    <source>
        <strain evidence="4">NIES 3699</strain>
    </source>
</reference>
<name>A0A9W7C1J7_9STRA</name>
<gene>
    <name evidence="3" type="ORF">TrVE_jg7908</name>
</gene>
<dbReference type="PANTHER" id="PTHR21600:SF87">
    <property type="entry name" value="RNA PSEUDOURIDYLATE SYNTHASE DOMAIN-CONTAINING PROTEIN 1"/>
    <property type="match status" value="1"/>
</dbReference>
<dbReference type="GO" id="GO:0003723">
    <property type="term" value="F:RNA binding"/>
    <property type="evidence" value="ECO:0007669"/>
    <property type="project" value="InterPro"/>
</dbReference>
<dbReference type="Proteomes" id="UP001165160">
    <property type="component" value="Unassembled WGS sequence"/>
</dbReference>
<comment type="similarity">
    <text evidence="1">Belongs to the pseudouridine synthase RluA family.</text>
</comment>
<feature type="domain" description="Pseudouridine synthase RsuA/RluA-like" evidence="2">
    <location>
        <begin position="105"/>
        <end position="259"/>
    </location>
</feature>
<sequence length="526" mass="59381">MILDPPTYPSLSRARKACRQGVVVLTNRVARPSFTRRLVSRLKSLVLLRPLPSFPKKKTIRGRAADRVTPTSKISIQTRITTKGYPSLSYAAPPFPLPVLYQDSHLALINKPSGVVTLSHRRGGHGKMSIRHALPHVLSPPSNTLNILRRPQPVHRLDKLTSGIMVIAKTKPALVKLSKSFAERDVQKYYTAILNGLPDEVGLVNGWNVIDSNCGVKQAITEWKVKEYATSLKASENYLTLVQFKPKTGRFHQLRIHASEVLGCPIIGDVEHDGGGESAMCFRESGMYLCSDGIEIKHPEFKSLEECPEVEGVEWEEREEGIYLKCRIETPEKFGKLMRRERERFEKFEEEGYETTEETNPETVMRYENRGEGFKRIFGDDRRPVILFDGVCNMCNSAVNLSLDWDAKGELRFAALQSDVGRELLKSVGRDEDDISTIVLVEDNEGPKGYTKSDAVLRIGSLLAPKYIPVDLASKLALATVPKFLRDLFYDNVADNRYRIMGKRDECRLGDEGKFEDRFVPDEVLE</sequence>
<dbReference type="InterPro" id="IPR050188">
    <property type="entry name" value="RluA_PseudoU_synthase"/>
</dbReference>
<organism evidence="3 4">
    <name type="scientific">Triparma verrucosa</name>
    <dbReference type="NCBI Taxonomy" id="1606542"/>
    <lineage>
        <taxon>Eukaryota</taxon>
        <taxon>Sar</taxon>
        <taxon>Stramenopiles</taxon>
        <taxon>Ochrophyta</taxon>
        <taxon>Bolidophyceae</taxon>
        <taxon>Parmales</taxon>
        <taxon>Triparmaceae</taxon>
        <taxon>Triparma</taxon>
    </lineage>
</organism>
<dbReference type="InterPro" id="IPR006224">
    <property type="entry name" value="PsdUridine_synth_RluA-like_CS"/>
</dbReference>
<dbReference type="Pfam" id="PF00849">
    <property type="entry name" value="PseudoU_synth_2"/>
    <property type="match status" value="1"/>
</dbReference>
<dbReference type="SUPFAM" id="SSF55120">
    <property type="entry name" value="Pseudouridine synthase"/>
    <property type="match status" value="1"/>
</dbReference>
<evidence type="ECO:0000256" key="1">
    <source>
        <dbReference type="ARBA" id="ARBA00010876"/>
    </source>
</evidence>
<dbReference type="AlphaFoldDB" id="A0A9W7C1J7"/>
<proteinExistence type="inferred from homology"/>
<dbReference type="GO" id="GO:0000455">
    <property type="term" value="P:enzyme-directed rRNA pseudouridine synthesis"/>
    <property type="evidence" value="ECO:0007669"/>
    <property type="project" value="TreeGrafter"/>
</dbReference>
<accession>A0A9W7C1J7</accession>
<dbReference type="PANTHER" id="PTHR21600">
    <property type="entry name" value="MITOCHONDRIAL RNA PSEUDOURIDINE SYNTHASE"/>
    <property type="match status" value="1"/>
</dbReference>
<evidence type="ECO:0000313" key="3">
    <source>
        <dbReference type="EMBL" id="GMH97524.1"/>
    </source>
</evidence>
<protein>
    <recommendedName>
        <fullName evidence="2">Pseudouridine synthase RsuA/RluA-like domain-containing protein</fullName>
    </recommendedName>
</protein>
<comment type="caution">
    <text evidence="3">The sequence shown here is derived from an EMBL/GenBank/DDBJ whole genome shotgun (WGS) entry which is preliminary data.</text>
</comment>
<dbReference type="InterPro" id="IPR007263">
    <property type="entry name" value="DCC1-like"/>
</dbReference>
<dbReference type="InterPro" id="IPR006145">
    <property type="entry name" value="PsdUridine_synth_RsuA/RluA"/>
</dbReference>
<dbReference type="GO" id="GO:0015035">
    <property type="term" value="F:protein-disulfide reductase activity"/>
    <property type="evidence" value="ECO:0007669"/>
    <property type="project" value="InterPro"/>
</dbReference>
<keyword evidence="4" id="KW-1185">Reference proteome</keyword>
<dbReference type="GO" id="GO:0009982">
    <property type="term" value="F:pseudouridine synthase activity"/>
    <property type="evidence" value="ECO:0007669"/>
    <property type="project" value="InterPro"/>
</dbReference>
<dbReference type="Gene3D" id="3.30.2350.10">
    <property type="entry name" value="Pseudouridine synthase"/>
    <property type="match status" value="1"/>
</dbReference>